<name>A0ABQ9G8Z9_9NEOP</name>
<reference evidence="1 2" key="1">
    <citation type="submission" date="2023-02" db="EMBL/GenBank/DDBJ databases">
        <title>LHISI_Scaffold_Assembly.</title>
        <authorList>
            <person name="Stuart O.P."/>
            <person name="Cleave R."/>
            <person name="Magrath M.J.L."/>
            <person name="Mikheyev A.S."/>
        </authorList>
    </citation>
    <scope>NUCLEOTIDE SEQUENCE [LARGE SCALE GENOMIC DNA]</scope>
    <source>
        <strain evidence="1">Daus_M_001</strain>
        <tissue evidence="1">Leg muscle</tissue>
    </source>
</reference>
<organism evidence="1 2">
    <name type="scientific">Dryococelus australis</name>
    <dbReference type="NCBI Taxonomy" id="614101"/>
    <lineage>
        <taxon>Eukaryota</taxon>
        <taxon>Metazoa</taxon>
        <taxon>Ecdysozoa</taxon>
        <taxon>Arthropoda</taxon>
        <taxon>Hexapoda</taxon>
        <taxon>Insecta</taxon>
        <taxon>Pterygota</taxon>
        <taxon>Neoptera</taxon>
        <taxon>Polyneoptera</taxon>
        <taxon>Phasmatodea</taxon>
        <taxon>Verophasmatodea</taxon>
        <taxon>Anareolatae</taxon>
        <taxon>Phasmatidae</taxon>
        <taxon>Eurycanthinae</taxon>
        <taxon>Dryococelus</taxon>
    </lineage>
</organism>
<keyword evidence="2" id="KW-1185">Reference proteome</keyword>
<protein>
    <submittedName>
        <fullName evidence="1">Uncharacterized protein</fullName>
    </submittedName>
</protein>
<accession>A0ABQ9G8Z9</accession>
<comment type="caution">
    <text evidence="1">The sequence shown here is derived from an EMBL/GenBank/DDBJ whole genome shotgun (WGS) entry which is preliminary data.</text>
</comment>
<proteinExistence type="predicted"/>
<evidence type="ECO:0000313" key="2">
    <source>
        <dbReference type="Proteomes" id="UP001159363"/>
    </source>
</evidence>
<sequence>MTKLSEVQDVVWQQKLEIAELKAEIKGTKQGRREQEKNKKILLKQQEESNYWIRKKKMEPVKIIIRPEQMHKDGSSEETKRELTQYIRPNEKNIKIYKIIKTNSHAITIEMSNEQQAGRLEQEISNKEVKMKFDRLQKRNPKITVYGVTAEIGKEEFLEIKNIYNQNLSEDFHLDKHEKDTKICFETR</sequence>
<gene>
    <name evidence="1" type="ORF">PR048_030440</name>
</gene>
<evidence type="ECO:0000313" key="1">
    <source>
        <dbReference type="EMBL" id="KAJ8868899.1"/>
    </source>
</evidence>
<dbReference type="Proteomes" id="UP001159363">
    <property type="component" value="Chromosome 13"/>
</dbReference>
<dbReference type="EMBL" id="JARBHB010000014">
    <property type="protein sequence ID" value="KAJ8868899.1"/>
    <property type="molecule type" value="Genomic_DNA"/>
</dbReference>